<feature type="signal peptide" evidence="1">
    <location>
        <begin position="1"/>
        <end position="20"/>
    </location>
</feature>
<keyword evidence="3" id="KW-1185">Reference proteome</keyword>
<protein>
    <recommendedName>
        <fullName evidence="4">EGF-like calcium-binding domain-containing protein</fullName>
    </recommendedName>
</protein>
<name>A0A292PQ08_9PEZI</name>
<gene>
    <name evidence="2" type="ORF">GSTUAT00006331001</name>
</gene>
<reference evidence="2" key="1">
    <citation type="submission" date="2015-10" db="EMBL/GenBank/DDBJ databases">
        <authorList>
            <person name="Regsiter A."/>
            <person name="william w."/>
        </authorList>
    </citation>
    <scope>NUCLEOTIDE SEQUENCE</scope>
    <source>
        <strain evidence="2">Montdore</strain>
    </source>
</reference>
<accession>A0A292PQ08</accession>
<evidence type="ECO:0000256" key="1">
    <source>
        <dbReference type="SAM" id="SignalP"/>
    </source>
</evidence>
<keyword evidence="1" id="KW-0732">Signal</keyword>
<evidence type="ECO:0000313" key="3">
    <source>
        <dbReference type="Proteomes" id="UP001412239"/>
    </source>
</evidence>
<feature type="chain" id="PRO_5011996484" description="EGF-like calcium-binding domain-containing protein" evidence="1">
    <location>
        <begin position="21"/>
        <end position="118"/>
    </location>
</feature>
<proteinExistence type="predicted"/>
<evidence type="ECO:0008006" key="4">
    <source>
        <dbReference type="Google" id="ProtNLM"/>
    </source>
</evidence>
<organism evidence="2 3">
    <name type="scientific">Tuber aestivum</name>
    <name type="common">summer truffle</name>
    <dbReference type="NCBI Taxonomy" id="59557"/>
    <lineage>
        <taxon>Eukaryota</taxon>
        <taxon>Fungi</taxon>
        <taxon>Dikarya</taxon>
        <taxon>Ascomycota</taxon>
        <taxon>Pezizomycotina</taxon>
        <taxon>Pezizomycetes</taxon>
        <taxon>Pezizales</taxon>
        <taxon>Tuberaceae</taxon>
        <taxon>Tuber</taxon>
    </lineage>
</organism>
<dbReference type="Proteomes" id="UP001412239">
    <property type="component" value="Unassembled WGS sequence"/>
</dbReference>
<dbReference type="EMBL" id="LN891076">
    <property type="protein sequence ID" value="CUS09616.1"/>
    <property type="molecule type" value="Genomic_DNA"/>
</dbReference>
<dbReference type="AlphaFoldDB" id="A0A292PQ08"/>
<evidence type="ECO:0000313" key="2">
    <source>
        <dbReference type="EMBL" id="CUS09616.1"/>
    </source>
</evidence>
<sequence length="118" mass="12926">MKSILAVVFTLLNILLFASAAATPPACEACDPNPNNNKCDITTSCIFTKPNGQLHCACRAGYKANAPNTDSGTHWRTLFAGQEYRVFVRPGVKCDTLCDEWWLGPQSCKEITVRPECS</sequence>